<organism evidence="3 4">
    <name type="scientific">Crateriforma conspicua</name>
    <dbReference type="NCBI Taxonomy" id="2527996"/>
    <lineage>
        <taxon>Bacteria</taxon>
        <taxon>Pseudomonadati</taxon>
        <taxon>Planctomycetota</taxon>
        <taxon>Planctomycetia</taxon>
        <taxon>Planctomycetales</taxon>
        <taxon>Planctomycetaceae</taxon>
        <taxon>Crateriforma</taxon>
    </lineage>
</organism>
<evidence type="ECO:0000259" key="2">
    <source>
        <dbReference type="Pfam" id="PF07596"/>
    </source>
</evidence>
<dbReference type="Pfam" id="PF07963">
    <property type="entry name" value="N_methyl"/>
    <property type="match status" value="1"/>
</dbReference>
<dbReference type="EMBL" id="SJPZ01000002">
    <property type="protein sequence ID" value="TWU63208.1"/>
    <property type="molecule type" value="Genomic_DNA"/>
</dbReference>
<gene>
    <name evidence="3" type="ORF">V7x_49480</name>
</gene>
<evidence type="ECO:0000313" key="4">
    <source>
        <dbReference type="Proteomes" id="UP000316476"/>
    </source>
</evidence>
<dbReference type="AlphaFoldDB" id="A0A5C6FRL8"/>
<dbReference type="PANTHER" id="PTHR30093:SF2">
    <property type="entry name" value="TYPE II SECRETION SYSTEM PROTEIN H"/>
    <property type="match status" value="1"/>
</dbReference>
<keyword evidence="1" id="KW-1133">Transmembrane helix</keyword>
<dbReference type="InterPro" id="IPR027558">
    <property type="entry name" value="Pre_pil_HX9DG_C"/>
</dbReference>
<reference evidence="3 4" key="1">
    <citation type="submission" date="2019-02" db="EMBL/GenBank/DDBJ databases">
        <title>Deep-cultivation of Planctomycetes and their phenomic and genomic characterization uncovers novel biology.</title>
        <authorList>
            <person name="Wiegand S."/>
            <person name="Jogler M."/>
            <person name="Boedeker C."/>
            <person name="Pinto D."/>
            <person name="Vollmers J."/>
            <person name="Rivas-Marin E."/>
            <person name="Kohn T."/>
            <person name="Peeters S.H."/>
            <person name="Heuer A."/>
            <person name="Rast P."/>
            <person name="Oberbeckmann S."/>
            <person name="Bunk B."/>
            <person name="Jeske O."/>
            <person name="Meyerdierks A."/>
            <person name="Storesund J.E."/>
            <person name="Kallscheuer N."/>
            <person name="Luecker S."/>
            <person name="Lage O.M."/>
            <person name="Pohl T."/>
            <person name="Merkel B.J."/>
            <person name="Hornburger P."/>
            <person name="Mueller R.-W."/>
            <person name="Bruemmer F."/>
            <person name="Labrenz M."/>
            <person name="Spormann A.M."/>
            <person name="Op Den Camp H."/>
            <person name="Overmann J."/>
            <person name="Amann R."/>
            <person name="Jetten M.S.M."/>
            <person name="Mascher T."/>
            <person name="Medema M.H."/>
            <person name="Devos D.P."/>
            <person name="Kaster A.-K."/>
            <person name="Ovreas L."/>
            <person name="Rohde M."/>
            <person name="Galperin M.Y."/>
            <person name="Jogler C."/>
        </authorList>
    </citation>
    <scope>NUCLEOTIDE SEQUENCE [LARGE SCALE GENOMIC DNA]</scope>
    <source>
        <strain evidence="3 4">V7</strain>
    </source>
</reference>
<dbReference type="InterPro" id="IPR011453">
    <property type="entry name" value="DUF1559"/>
</dbReference>
<dbReference type="InterPro" id="IPR045584">
    <property type="entry name" value="Pilin-like"/>
</dbReference>
<keyword evidence="1" id="KW-0812">Transmembrane</keyword>
<keyword evidence="1" id="KW-0472">Membrane</keyword>
<sequence length="357" mass="38758">MRRRLFFVARPLTKSNGGRPPRSGFTLVELLVVIAVIGILVSLLLPAVQSAREASRRMSCGNNIRQLGLAMQNYHSAFKRFPGIGQNINNGWSLHAQLLPYAEQSQVADLIDYRIPLGRSTDGFNSPHDETAKIAIPFLNCPGDTTEVVKQVVQPARRGPSIVIDAAGVNYFVNVGSGTDSYVDYGQPTDGITWVGARTGFRDVIDGTSNTIMFAETLMGPGTEAPTVVDPNHSRSLIAGGQGRSVTDMMNFRDQVMSQEANAFITTHNNWDTRRGSVWISSFGSGGAAINGWHTPNSRYPDLGIRAFIARGPRSNHPGGVMVANCDGSVTLLSEHVDLDAYRAMWTRNGREVVAAQ</sequence>
<evidence type="ECO:0000256" key="1">
    <source>
        <dbReference type="SAM" id="Phobius"/>
    </source>
</evidence>
<proteinExistence type="predicted"/>
<dbReference type="InterPro" id="IPR012902">
    <property type="entry name" value="N_methyl_site"/>
</dbReference>
<dbReference type="OrthoDB" id="248923at2"/>
<protein>
    <recommendedName>
        <fullName evidence="2">DUF1559 domain-containing protein</fullName>
    </recommendedName>
</protein>
<name>A0A5C6FRL8_9PLAN</name>
<dbReference type="PANTHER" id="PTHR30093">
    <property type="entry name" value="GENERAL SECRETION PATHWAY PROTEIN G"/>
    <property type="match status" value="1"/>
</dbReference>
<dbReference type="Pfam" id="PF07596">
    <property type="entry name" value="SBP_bac_10"/>
    <property type="match status" value="1"/>
</dbReference>
<comment type="caution">
    <text evidence="3">The sequence shown here is derived from an EMBL/GenBank/DDBJ whole genome shotgun (WGS) entry which is preliminary data.</text>
</comment>
<dbReference type="PROSITE" id="PS00409">
    <property type="entry name" value="PROKAR_NTER_METHYL"/>
    <property type="match status" value="1"/>
</dbReference>
<dbReference type="Proteomes" id="UP000316476">
    <property type="component" value="Unassembled WGS sequence"/>
</dbReference>
<feature type="domain" description="DUF1559" evidence="2">
    <location>
        <begin position="49"/>
        <end position="339"/>
    </location>
</feature>
<dbReference type="NCBIfam" id="TIGR04294">
    <property type="entry name" value="pre_pil_HX9DG"/>
    <property type="match status" value="1"/>
</dbReference>
<dbReference type="SUPFAM" id="SSF54523">
    <property type="entry name" value="Pili subunits"/>
    <property type="match status" value="1"/>
</dbReference>
<dbReference type="Gene3D" id="3.30.700.10">
    <property type="entry name" value="Glycoprotein, Type 4 Pilin"/>
    <property type="match status" value="1"/>
</dbReference>
<accession>A0A5C6FRL8</accession>
<evidence type="ECO:0000313" key="3">
    <source>
        <dbReference type="EMBL" id="TWU63208.1"/>
    </source>
</evidence>
<feature type="transmembrane region" description="Helical" evidence="1">
    <location>
        <begin position="27"/>
        <end position="48"/>
    </location>
</feature>
<dbReference type="NCBIfam" id="TIGR02532">
    <property type="entry name" value="IV_pilin_GFxxxE"/>
    <property type="match status" value="1"/>
</dbReference>